<feature type="region of interest" description="Disordered" evidence="1">
    <location>
        <begin position="193"/>
        <end position="228"/>
    </location>
</feature>
<sequence length="228" mass="25198">MGDCTYSGDSWSLRFPCLRRAQSGGSRAYLRFARGGYPHRPFRRSLLAMSICFIYRQHRNVNPVVPVPFLRFLGLLRRAWFPRFHCVRTVHPSHASPVRRQASSQDSRIALPRPLPSVHCCIILIFTRICTLPTHASLYQYNSRVHPPGRPPPSNAASAKTGSCTISDVAVAPYAPSSPQHPSYAQHIHDMRSLGASHVGSSRQADGGVDGQSADDCLGATGWRRARG</sequence>
<evidence type="ECO:0000256" key="1">
    <source>
        <dbReference type="SAM" id="MobiDB-lite"/>
    </source>
</evidence>
<gene>
    <name evidence="2" type="ORF">BD311DRAFT_352376</name>
</gene>
<evidence type="ECO:0000313" key="2">
    <source>
        <dbReference type="EMBL" id="TBU34365.1"/>
    </source>
</evidence>
<dbReference type="Proteomes" id="UP000292957">
    <property type="component" value="Unassembled WGS sequence"/>
</dbReference>
<protein>
    <submittedName>
        <fullName evidence="2">Uncharacterized protein</fullName>
    </submittedName>
</protein>
<dbReference type="AlphaFoldDB" id="A0A4Q9N2H1"/>
<name>A0A4Q9N2H1_9APHY</name>
<proteinExistence type="predicted"/>
<reference evidence="2" key="1">
    <citation type="submission" date="2019-01" db="EMBL/GenBank/DDBJ databases">
        <title>Draft genome sequences of three monokaryotic isolates of the white-rot basidiomycete fungus Dichomitus squalens.</title>
        <authorList>
            <consortium name="DOE Joint Genome Institute"/>
            <person name="Lopez S.C."/>
            <person name="Andreopoulos B."/>
            <person name="Pangilinan J."/>
            <person name="Lipzen A."/>
            <person name="Riley R."/>
            <person name="Ahrendt S."/>
            <person name="Ng V."/>
            <person name="Barry K."/>
            <person name="Daum C."/>
            <person name="Grigoriev I.V."/>
            <person name="Hilden K.S."/>
            <person name="Makela M.R."/>
            <person name="de Vries R.P."/>
        </authorList>
    </citation>
    <scope>NUCLEOTIDE SEQUENCE [LARGE SCALE GENOMIC DNA]</scope>
    <source>
        <strain evidence="2">OM18370.1</strain>
    </source>
</reference>
<accession>A0A4Q9N2H1</accession>
<organism evidence="2">
    <name type="scientific">Dichomitus squalens</name>
    <dbReference type="NCBI Taxonomy" id="114155"/>
    <lineage>
        <taxon>Eukaryota</taxon>
        <taxon>Fungi</taxon>
        <taxon>Dikarya</taxon>
        <taxon>Basidiomycota</taxon>
        <taxon>Agaricomycotina</taxon>
        <taxon>Agaricomycetes</taxon>
        <taxon>Polyporales</taxon>
        <taxon>Polyporaceae</taxon>
        <taxon>Dichomitus</taxon>
    </lineage>
</organism>
<dbReference type="EMBL" id="ML143389">
    <property type="protein sequence ID" value="TBU34365.1"/>
    <property type="molecule type" value="Genomic_DNA"/>
</dbReference>